<proteinExistence type="predicted"/>
<dbReference type="Pfam" id="PF16130">
    <property type="entry name" value="DUF4842"/>
    <property type="match status" value="1"/>
</dbReference>
<organism evidence="3 4">
    <name type="scientific">Xylanibacter rodentium</name>
    <dbReference type="NCBI Taxonomy" id="2736289"/>
    <lineage>
        <taxon>Bacteria</taxon>
        <taxon>Pseudomonadati</taxon>
        <taxon>Bacteroidota</taxon>
        <taxon>Bacteroidia</taxon>
        <taxon>Bacteroidales</taxon>
        <taxon>Prevotellaceae</taxon>
        <taxon>Xylanibacter</taxon>
    </lineage>
</organism>
<keyword evidence="4" id="KW-1185">Reference proteome</keyword>
<feature type="signal peptide" evidence="1">
    <location>
        <begin position="1"/>
        <end position="19"/>
    </location>
</feature>
<dbReference type="Proteomes" id="UP001193734">
    <property type="component" value="Unassembled WGS sequence"/>
</dbReference>
<dbReference type="EMBL" id="JABKKE010000041">
    <property type="protein sequence ID" value="NPE15357.1"/>
    <property type="molecule type" value="Genomic_DNA"/>
</dbReference>
<evidence type="ECO:0000259" key="2">
    <source>
        <dbReference type="Pfam" id="PF16130"/>
    </source>
</evidence>
<evidence type="ECO:0000313" key="4">
    <source>
        <dbReference type="Proteomes" id="UP001193734"/>
    </source>
</evidence>
<name>A0ABX2AX43_9BACT</name>
<dbReference type="InterPro" id="IPR032295">
    <property type="entry name" value="DUF4842"/>
</dbReference>
<evidence type="ECO:0000313" key="3">
    <source>
        <dbReference type="EMBL" id="NPE15357.1"/>
    </source>
</evidence>
<protein>
    <submittedName>
        <fullName evidence="3">LruC domain-containing protein</fullName>
    </submittedName>
</protein>
<accession>A0ABX2AX43</accession>
<dbReference type="InterPro" id="IPR031025">
    <property type="entry name" value="LruC_dom"/>
</dbReference>
<evidence type="ECO:0000256" key="1">
    <source>
        <dbReference type="SAM" id="SignalP"/>
    </source>
</evidence>
<sequence length="343" mass="38519">MIRSFVFMFSRLVARISVAAALIFVAACDDDYFDKSHYEEIIGRAFPVENVAREHRWTIVDSASVEPLRYCFEDNFPQEGDYDFNDCVLTVSPTVDGRTVTLRVSLDAVGTVKQIAAAMRVKGVRADDVVPVAVEGDFDTDRPQASFRIIDTDAVLLPPSHRRTDDLVVRLFNDAHWSIGRTLERDGSVRRHMYNTVGTSATDSRIPHSAVRPAVAVYTLRCSTEAVAAAFVAGNMDVFIIENFNGTYMEVHTRMFKTDEVIYHYIASPSDYDDPYIWALQLPAEFLYPTEGTAIGTGRNGVFSGAYHTPGHSFAEWAADPVRATDWWQYPSKQMVYPSGRNR</sequence>
<feature type="domain" description="DUF4842" evidence="2">
    <location>
        <begin position="100"/>
        <end position="307"/>
    </location>
</feature>
<gene>
    <name evidence="3" type="ORF">HPS55_13695</name>
</gene>
<dbReference type="NCBIfam" id="TIGR04456">
    <property type="entry name" value="LruC_dom"/>
    <property type="match status" value="1"/>
</dbReference>
<comment type="caution">
    <text evidence="3">The sequence shown here is derived from an EMBL/GenBank/DDBJ whole genome shotgun (WGS) entry which is preliminary data.</text>
</comment>
<dbReference type="GeneID" id="82158821"/>
<dbReference type="PROSITE" id="PS51257">
    <property type="entry name" value="PROKAR_LIPOPROTEIN"/>
    <property type="match status" value="1"/>
</dbReference>
<dbReference type="RefSeq" id="WP_172177424.1">
    <property type="nucleotide sequence ID" value="NZ_CASGIA010000048.1"/>
</dbReference>
<keyword evidence="1" id="KW-0732">Signal</keyword>
<feature type="chain" id="PRO_5045736003" evidence="1">
    <location>
        <begin position="20"/>
        <end position="343"/>
    </location>
</feature>
<reference evidence="3 4" key="1">
    <citation type="submission" date="2020-05" db="EMBL/GenBank/DDBJ databases">
        <title>Distinct polysaccharide utilization as determinants for interspecies competition between intestinal Prevotella spp.</title>
        <authorList>
            <person name="Galvez E.J.C."/>
            <person name="Iljazovic A."/>
            <person name="Strowig T."/>
        </authorList>
    </citation>
    <scope>NUCLEOTIDE SEQUENCE [LARGE SCALE GENOMIC DNA]</scope>
    <source>
        <strain evidence="3 4">PROD</strain>
    </source>
</reference>